<dbReference type="Proteomes" id="UP000267251">
    <property type="component" value="Unassembled WGS sequence"/>
</dbReference>
<dbReference type="AlphaFoldDB" id="A0A4P9XYC4"/>
<evidence type="ECO:0000256" key="1">
    <source>
        <dbReference type="SAM" id="MobiDB-lite"/>
    </source>
</evidence>
<evidence type="ECO:0000313" key="2">
    <source>
        <dbReference type="EMBL" id="RKP11416.1"/>
    </source>
</evidence>
<feature type="region of interest" description="Disordered" evidence="1">
    <location>
        <begin position="53"/>
        <end position="167"/>
    </location>
</feature>
<evidence type="ECO:0000313" key="3">
    <source>
        <dbReference type="Proteomes" id="UP000267251"/>
    </source>
</evidence>
<gene>
    <name evidence="2" type="ORF">BJ684DRAFT_22021</name>
</gene>
<feature type="compositionally biased region" description="Polar residues" evidence="1">
    <location>
        <begin position="68"/>
        <end position="105"/>
    </location>
</feature>
<name>A0A4P9XYC4_9FUNG</name>
<proteinExistence type="predicted"/>
<sequence>MHFRHHPDRDSPRADSPVAEYIDAILPIYERRHPEMDPVEAFGNVREIARNIHASPKPDVAGRMAGPSHTQSPLRGSPANVSHSPGVSGSRDGPSTPSRVPYSSSHSEETALLKKLHITPGPGELEAQSETSRIYHHRPSVSHHPVGVTTVEGRRRAGEMEHWKKNN</sequence>
<dbReference type="EMBL" id="KZ988931">
    <property type="protein sequence ID" value="RKP11416.1"/>
    <property type="molecule type" value="Genomic_DNA"/>
</dbReference>
<reference evidence="3" key="1">
    <citation type="journal article" date="2018" name="Nat. Microbiol.">
        <title>Leveraging single-cell genomics to expand the fungal tree of life.</title>
        <authorList>
            <person name="Ahrendt S.R."/>
            <person name="Quandt C.A."/>
            <person name="Ciobanu D."/>
            <person name="Clum A."/>
            <person name="Salamov A."/>
            <person name="Andreopoulos B."/>
            <person name="Cheng J.F."/>
            <person name="Woyke T."/>
            <person name="Pelin A."/>
            <person name="Henrissat B."/>
            <person name="Reynolds N.K."/>
            <person name="Benny G.L."/>
            <person name="Smith M.E."/>
            <person name="James T.Y."/>
            <person name="Grigoriev I.V."/>
        </authorList>
    </citation>
    <scope>NUCLEOTIDE SEQUENCE [LARGE SCALE GENOMIC DNA]</scope>
</reference>
<keyword evidence="3" id="KW-1185">Reference proteome</keyword>
<organism evidence="2 3">
    <name type="scientific">Piptocephalis cylindrospora</name>
    <dbReference type="NCBI Taxonomy" id="1907219"/>
    <lineage>
        <taxon>Eukaryota</taxon>
        <taxon>Fungi</taxon>
        <taxon>Fungi incertae sedis</taxon>
        <taxon>Zoopagomycota</taxon>
        <taxon>Zoopagomycotina</taxon>
        <taxon>Zoopagomycetes</taxon>
        <taxon>Zoopagales</taxon>
        <taxon>Piptocephalidaceae</taxon>
        <taxon>Piptocephalis</taxon>
    </lineage>
</organism>
<protein>
    <submittedName>
        <fullName evidence="2">Uncharacterized protein</fullName>
    </submittedName>
</protein>
<feature type="compositionally biased region" description="Basic and acidic residues" evidence="1">
    <location>
        <begin position="152"/>
        <end position="167"/>
    </location>
</feature>
<accession>A0A4P9XYC4</accession>